<proteinExistence type="predicted"/>
<evidence type="ECO:0000259" key="1">
    <source>
        <dbReference type="Pfam" id="PF00078"/>
    </source>
</evidence>
<organism evidence="2 3">
    <name type="scientific">Hemibagrus guttatus</name>
    <dbReference type="NCBI Taxonomy" id="175788"/>
    <lineage>
        <taxon>Eukaryota</taxon>
        <taxon>Metazoa</taxon>
        <taxon>Chordata</taxon>
        <taxon>Craniata</taxon>
        <taxon>Vertebrata</taxon>
        <taxon>Euteleostomi</taxon>
        <taxon>Actinopterygii</taxon>
        <taxon>Neopterygii</taxon>
        <taxon>Teleostei</taxon>
        <taxon>Ostariophysi</taxon>
        <taxon>Siluriformes</taxon>
        <taxon>Bagridae</taxon>
        <taxon>Hemibagrus</taxon>
    </lineage>
</organism>
<dbReference type="EMBL" id="JAUCMX010000001">
    <property type="protein sequence ID" value="KAK3556234.1"/>
    <property type="molecule type" value="Genomic_DNA"/>
</dbReference>
<sequence>MSVGPDNIPARVLRECAEQLADVFIDIFNISLSSAIVPTCLKTTTIIPMPKKSTVSCLHDYCPIALTPIVIKCIERLIMRYIKTQLPTSLDPLQFACCPNHSTNDAITTILHLSLTHLDNMDSFVQMLFIDFSSAFNAIIPQHLIENLSLLGLNTSLCNWILDFLTGRPQSVRIMNSISSTTTLSTGAPQSCVLSPLLFTLLTHNCAAMQFELHHQVHR</sequence>
<feature type="domain" description="Reverse transcriptase" evidence="1">
    <location>
        <begin position="50"/>
        <end position="207"/>
    </location>
</feature>
<dbReference type="InterPro" id="IPR043502">
    <property type="entry name" value="DNA/RNA_pol_sf"/>
</dbReference>
<evidence type="ECO:0000313" key="3">
    <source>
        <dbReference type="Proteomes" id="UP001274896"/>
    </source>
</evidence>
<keyword evidence="3" id="KW-1185">Reference proteome</keyword>
<evidence type="ECO:0000313" key="2">
    <source>
        <dbReference type="EMBL" id="KAK3556234.1"/>
    </source>
</evidence>
<protein>
    <recommendedName>
        <fullName evidence="1">Reverse transcriptase domain-containing protein</fullName>
    </recommendedName>
</protein>
<comment type="caution">
    <text evidence="2">The sequence shown here is derived from an EMBL/GenBank/DDBJ whole genome shotgun (WGS) entry which is preliminary data.</text>
</comment>
<dbReference type="SUPFAM" id="SSF56672">
    <property type="entry name" value="DNA/RNA polymerases"/>
    <property type="match status" value="1"/>
</dbReference>
<dbReference type="Proteomes" id="UP001274896">
    <property type="component" value="Unassembled WGS sequence"/>
</dbReference>
<dbReference type="Pfam" id="PF00078">
    <property type="entry name" value="RVT_1"/>
    <property type="match status" value="1"/>
</dbReference>
<accession>A0AAE0VCE7</accession>
<gene>
    <name evidence="2" type="ORF">QTP70_006917</name>
</gene>
<reference evidence="2" key="1">
    <citation type="submission" date="2023-06" db="EMBL/GenBank/DDBJ databases">
        <title>Male Hemibagrus guttatus genome.</title>
        <authorList>
            <person name="Bian C."/>
        </authorList>
    </citation>
    <scope>NUCLEOTIDE SEQUENCE</scope>
    <source>
        <strain evidence="2">Male_cb2023</strain>
        <tissue evidence="2">Muscle</tissue>
    </source>
</reference>
<dbReference type="AlphaFoldDB" id="A0AAE0VCE7"/>
<dbReference type="PANTHER" id="PTHR47510:SF3">
    <property type="entry name" value="ENDO_EXONUCLEASE_PHOSPHATASE DOMAIN-CONTAINING PROTEIN"/>
    <property type="match status" value="1"/>
</dbReference>
<name>A0AAE0VCE7_9TELE</name>
<dbReference type="InterPro" id="IPR000477">
    <property type="entry name" value="RT_dom"/>
</dbReference>
<dbReference type="PANTHER" id="PTHR47510">
    <property type="entry name" value="REVERSE TRANSCRIPTASE DOMAIN-CONTAINING PROTEIN"/>
    <property type="match status" value="1"/>
</dbReference>